<comment type="caution">
    <text evidence="2">The sequence shown here is derived from an EMBL/GenBank/DDBJ whole genome shotgun (WGS) entry which is preliminary data.</text>
</comment>
<evidence type="ECO:0000313" key="2">
    <source>
        <dbReference type="EMBL" id="RKO19067.1"/>
    </source>
</evidence>
<sequence>MVSVATQHDPERVQAAGVEAASQMTAPSSELLSRLVRLADGGFVRQRIAGRYPIQEVHAAIKAEGKNGVLL</sequence>
<name>A0A3B0FKT5_PSEPS</name>
<evidence type="ECO:0000256" key="1">
    <source>
        <dbReference type="SAM" id="MobiDB-lite"/>
    </source>
</evidence>
<protein>
    <submittedName>
        <fullName evidence="2">Uncharacterized protein</fullName>
    </submittedName>
</protein>
<dbReference type="EMBL" id="RBNH01000064">
    <property type="protein sequence ID" value="RKO19067.1"/>
    <property type="molecule type" value="Genomic_DNA"/>
</dbReference>
<evidence type="ECO:0000313" key="3">
    <source>
        <dbReference type="Proteomes" id="UP000273159"/>
    </source>
</evidence>
<accession>A0A3B0FKT5</accession>
<dbReference type="Proteomes" id="UP000273159">
    <property type="component" value="Unassembled WGS sequence"/>
</dbReference>
<reference evidence="3" key="2">
    <citation type="submission" date="2018-10" db="EMBL/GenBank/DDBJ databases">
        <authorList>
            <person name="Wang Y."/>
            <person name="Wang J."/>
            <person name="Yang X."/>
            <person name="Wang Z."/>
            <person name="Huang Y."/>
        </authorList>
    </citation>
    <scope>NUCLEOTIDE SEQUENCE [LARGE SCALE GENOMIC DNA]</scope>
    <source>
        <strain evidence="3">J015</strain>
    </source>
</reference>
<feature type="region of interest" description="Disordered" evidence="1">
    <location>
        <begin position="1"/>
        <end position="20"/>
    </location>
</feature>
<dbReference type="AlphaFoldDB" id="A0A3B0FKT5"/>
<reference evidence="2 3" key="1">
    <citation type="submission" date="2018-10" db="EMBL/GenBank/DDBJ databases">
        <title>Genome-guide identification and characterization of bacteria that degrade polycyclic aromatic hydrocarbons and resist hexavalent chromium simultaneously.</title>
        <authorList>
            <person name="Feng H."/>
        </authorList>
    </citation>
    <scope>NUCLEOTIDE SEQUENCE [LARGE SCALE GENOMIC DNA]</scope>
    <source>
        <strain evidence="2 3">J015</strain>
    </source>
</reference>
<gene>
    <name evidence="2" type="ORF">D7Z96_20875</name>
</gene>
<organism evidence="2 3">
    <name type="scientific">Pseudarthrobacter phenanthrenivorans</name>
    <name type="common">Arthrobacter phenanthrenivorans</name>
    <dbReference type="NCBI Taxonomy" id="361575"/>
    <lineage>
        <taxon>Bacteria</taxon>
        <taxon>Bacillati</taxon>
        <taxon>Actinomycetota</taxon>
        <taxon>Actinomycetes</taxon>
        <taxon>Micrococcales</taxon>
        <taxon>Micrococcaceae</taxon>
        <taxon>Pseudarthrobacter</taxon>
    </lineage>
</organism>
<proteinExistence type="predicted"/>